<accession>A0AB74TMR1</accession>
<comment type="cofactor">
    <cofactor evidence="8">
        <name>Zn(2+)</name>
        <dbReference type="ChEBI" id="CHEBI:29105"/>
    </cofactor>
    <text evidence="8">Binds 1 zinc ion per subunit.</text>
</comment>
<dbReference type="InterPro" id="IPR051804">
    <property type="entry name" value="Carb_Metab_Reg_Kinase/Isom"/>
</dbReference>
<evidence type="ECO:0000256" key="2">
    <source>
        <dbReference type="ARBA" id="ARBA00010772"/>
    </source>
</evidence>
<dbReference type="PANTHER" id="PTHR42742:SF3">
    <property type="entry name" value="FRUCTOKINASE"/>
    <property type="match status" value="1"/>
</dbReference>
<evidence type="ECO:0000256" key="6">
    <source>
        <dbReference type="ARBA" id="ARBA00023235"/>
    </source>
</evidence>
<evidence type="ECO:0000256" key="8">
    <source>
        <dbReference type="PIRSR" id="PIRSR036894-1"/>
    </source>
</evidence>
<dbReference type="RefSeq" id="WP_347297906.1">
    <property type="nucleotide sequence ID" value="NZ_CP142434.1"/>
</dbReference>
<dbReference type="AlphaFoldDB" id="A0AB74TMR1"/>
<dbReference type="EC" id="5.3.1.8" evidence="3 7"/>
<dbReference type="EMBL" id="CP142436">
    <property type="protein sequence ID" value="XBC52329.1"/>
    <property type="molecule type" value="Genomic_DNA"/>
</dbReference>
<dbReference type="PIRSF" id="PIRSF036894">
    <property type="entry name" value="PMI_Firm_short"/>
    <property type="match status" value="1"/>
</dbReference>
<evidence type="ECO:0000256" key="9">
    <source>
        <dbReference type="PIRSR" id="PIRSR036894-2"/>
    </source>
</evidence>
<dbReference type="GO" id="GO:0008270">
    <property type="term" value="F:zinc ion binding"/>
    <property type="evidence" value="ECO:0007669"/>
    <property type="project" value="UniProtKB-UniRule"/>
</dbReference>
<comment type="similarity">
    <text evidence="2 7">Belongs to the mannose-6-phosphate isomerase type 1 family.</text>
</comment>
<evidence type="ECO:0000259" key="11">
    <source>
        <dbReference type="Pfam" id="PF21621"/>
    </source>
</evidence>
<dbReference type="InterPro" id="IPR011051">
    <property type="entry name" value="RmlC_Cupin_sf"/>
</dbReference>
<dbReference type="SUPFAM" id="SSF51182">
    <property type="entry name" value="RmlC-like cupins"/>
    <property type="match status" value="1"/>
</dbReference>
<evidence type="ECO:0000313" key="13">
    <source>
        <dbReference type="EMBL" id="XBC52329.1"/>
    </source>
</evidence>
<feature type="active site" evidence="9">
    <location>
        <position position="193"/>
    </location>
</feature>
<feature type="domain" description="Mannose-6-phosphate isomerase cupin" evidence="11">
    <location>
        <begin position="239"/>
        <end position="315"/>
    </location>
</feature>
<feature type="binding site" evidence="8">
    <location>
        <position position="99"/>
    </location>
    <ligand>
        <name>Zn(2+)</name>
        <dbReference type="ChEBI" id="CHEBI:29105"/>
    </ligand>
</feature>
<feature type="binding site" evidence="8">
    <location>
        <position position="116"/>
    </location>
    <ligand>
        <name>Zn(2+)</name>
        <dbReference type="ChEBI" id="CHEBI:29105"/>
    </ligand>
</feature>
<evidence type="ECO:0000256" key="5">
    <source>
        <dbReference type="ARBA" id="ARBA00022833"/>
    </source>
</evidence>
<dbReference type="Pfam" id="PF20511">
    <property type="entry name" value="PMI_typeI_cat"/>
    <property type="match status" value="1"/>
</dbReference>
<protein>
    <recommendedName>
        <fullName evidence="3 7">Mannose-6-phosphate isomerase</fullName>
        <ecNumber evidence="3 7">5.3.1.8</ecNumber>
    </recommendedName>
</protein>
<dbReference type="InterPro" id="IPR001250">
    <property type="entry name" value="Man6P_Isoase-1"/>
</dbReference>
<proteinExistence type="inferred from homology"/>
<evidence type="ECO:0000256" key="4">
    <source>
        <dbReference type="ARBA" id="ARBA00022723"/>
    </source>
</evidence>
<keyword evidence="5 7" id="KW-0862">Zinc</keyword>
<dbReference type="PANTHER" id="PTHR42742">
    <property type="entry name" value="TRANSCRIPTIONAL REPRESSOR MPRA"/>
    <property type="match status" value="1"/>
</dbReference>
<dbReference type="Gene3D" id="2.60.120.10">
    <property type="entry name" value="Jelly Rolls"/>
    <property type="match status" value="2"/>
</dbReference>
<keyword evidence="6 7" id="KW-0413">Isomerase</keyword>
<dbReference type="InterPro" id="IPR046457">
    <property type="entry name" value="PMI_typeI_cat"/>
</dbReference>
<dbReference type="GO" id="GO:0004476">
    <property type="term" value="F:mannose-6-phosphate isomerase activity"/>
    <property type="evidence" value="ECO:0007669"/>
    <property type="project" value="UniProtKB-UniRule"/>
</dbReference>
<name>A0AB74TMR1_9LACT</name>
<dbReference type="CDD" id="cd07010">
    <property type="entry name" value="cupin_PMI_type_I_N_bac"/>
    <property type="match status" value="1"/>
</dbReference>
<reference evidence="12" key="1">
    <citation type="submission" date="2023-12" db="EMBL/GenBank/DDBJ databases">
        <title>Dolosigranulum savutii sp. nov. isolated from human upper respiratory samples collected in Botswana.</title>
        <authorList>
            <person name="Kelly M.S."/>
        </authorList>
    </citation>
    <scope>NUCLEOTIDE SEQUENCE</scope>
    <source>
        <strain evidence="13">MSK211</strain>
        <strain evidence="12">MSK312</strain>
    </source>
</reference>
<gene>
    <name evidence="12" type="primary">manA</name>
    <name evidence="13" type="ORF">VUQ07_04465</name>
    <name evidence="12" type="ORF">VUQ09_00165</name>
</gene>
<dbReference type="InterPro" id="IPR049071">
    <property type="entry name" value="MPI_cupin_dom"/>
</dbReference>
<keyword evidence="4 7" id="KW-0479">Metal-binding</keyword>
<dbReference type="InterPro" id="IPR014628">
    <property type="entry name" value="Man6P_isomerase_Firm_short"/>
</dbReference>
<comment type="catalytic activity">
    <reaction evidence="1 7">
        <text>D-mannose 6-phosphate = D-fructose 6-phosphate</text>
        <dbReference type="Rhea" id="RHEA:12356"/>
        <dbReference type="ChEBI" id="CHEBI:58735"/>
        <dbReference type="ChEBI" id="CHEBI:61527"/>
        <dbReference type="EC" id="5.3.1.8"/>
    </reaction>
</comment>
<evidence type="ECO:0000256" key="3">
    <source>
        <dbReference type="ARBA" id="ARBA00011956"/>
    </source>
</evidence>
<dbReference type="Pfam" id="PF21621">
    <property type="entry name" value="MPI_cupin_dom"/>
    <property type="match status" value="1"/>
</dbReference>
<evidence type="ECO:0000313" key="12">
    <source>
        <dbReference type="EMBL" id="XBC47849.1"/>
    </source>
</evidence>
<evidence type="ECO:0000259" key="10">
    <source>
        <dbReference type="Pfam" id="PF20511"/>
    </source>
</evidence>
<evidence type="ECO:0000256" key="1">
    <source>
        <dbReference type="ARBA" id="ARBA00000757"/>
    </source>
</evidence>
<organism evidence="12">
    <name type="scientific">Dolosigranulum savutiense</name>
    <dbReference type="NCBI Taxonomy" id="3110288"/>
    <lineage>
        <taxon>Bacteria</taxon>
        <taxon>Bacillati</taxon>
        <taxon>Bacillota</taxon>
        <taxon>Bacilli</taxon>
        <taxon>Lactobacillales</taxon>
        <taxon>Carnobacteriaceae</taxon>
        <taxon>Dolosigranulum</taxon>
    </lineage>
</organism>
<dbReference type="NCBIfam" id="TIGR00218">
    <property type="entry name" value="manA"/>
    <property type="match status" value="1"/>
</dbReference>
<dbReference type="InterPro" id="IPR014710">
    <property type="entry name" value="RmlC-like_jellyroll"/>
</dbReference>
<dbReference type="GO" id="GO:0005975">
    <property type="term" value="P:carbohydrate metabolic process"/>
    <property type="evidence" value="ECO:0007669"/>
    <property type="project" value="UniProtKB-UniRule"/>
</dbReference>
<evidence type="ECO:0000256" key="7">
    <source>
        <dbReference type="PIRNR" id="PIRNR036894"/>
    </source>
</evidence>
<feature type="domain" description="Phosphomannose isomerase type I catalytic" evidence="10">
    <location>
        <begin position="7"/>
        <end position="119"/>
    </location>
</feature>
<dbReference type="EMBL" id="CP142434">
    <property type="protein sequence ID" value="XBC47849.1"/>
    <property type="molecule type" value="Genomic_DNA"/>
</dbReference>
<sequence>MSIEPIFLTPVLQDKLWGGKKLQTEFGFDLPSDTVGEAWVISTHPHGESTVSSPEQYAGMGLNDLYHQHPELFGVDEPGTFPLLTKILDAKDDLSVQVHPDDVYGQEHEGELGKTECWFVISADEDATIIYGHNARTEEEFRRLVEAGEWDELLREVPVKAGDFFYVPHGTIHAIKGGITILETQQNSDTTYRVYDYNRTDKDGNTRELHLEDSIAVSNIPHIDPATQQQEDRVGMSAITHYLTNEYFSVYRWQIRDQLVVDLTGDYTLVTVLDGQGMIKIDRESYPVEKAQSFIIPHGVSSVTLFGDLDIIASNPES</sequence>
<feature type="binding site" evidence="8">
    <location>
        <position position="173"/>
    </location>
    <ligand>
        <name>Zn(2+)</name>
        <dbReference type="ChEBI" id="CHEBI:29105"/>
    </ligand>
</feature>